<dbReference type="NCBIfam" id="TIGR01275">
    <property type="entry name" value="ACC_deam_rel"/>
    <property type="match status" value="1"/>
</dbReference>
<evidence type="ECO:0000256" key="1">
    <source>
        <dbReference type="ARBA" id="ARBA00001933"/>
    </source>
</evidence>
<evidence type="ECO:0000313" key="7">
    <source>
        <dbReference type="EMBL" id="SKC83014.1"/>
    </source>
</evidence>
<dbReference type="Gene3D" id="3.40.50.1100">
    <property type="match status" value="2"/>
</dbReference>
<dbReference type="AlphaFoldDB" id="A0A1T5M4P3"/>
<dbReference type="InterPro" id="IPR001926">
    <property type="entry name" value="TrpB-like_PALP"/>
</dbReference>
<feature type="modified residue" description="N6-(pyridoxal phosphate)lysine" evidence="5">
    <location>
        <position position="48"/>
    </location>
</feature>
<dbReference type="SUPFAM" id="SSF53686">
    <property type="entry name" value="Tryptophan synthase beta subunit-like PLP-dependent enzymes"/>
    <property type="match status" value="1"/>
</dbReference>
<evidence type="ECO:0000256" key="3">
    <source>
        <dbReference type="ARBA" id="ARBA00022898"/>
    </source>
</evidence>
<organism evidence="7 8">
    <name type="scientific">Maledivibacter halophilus</name>
    <dbReference type="NCBI Taxonomy" id="36842"/>
    <lineage>
        <taxon>Bacteria</taxon>
        <taxon>Bacillati</taxon>
        <taxon>Bacillota</taxon>
        <taxon>Clostridia</taxon>
        <taxon>Peptostreptococcales</taxon>
        <taxon>Caminicellaceae</taxon>
        <taxon>Maledivibacter</taxon>
    </lineage>
</organism>
<evidence type="ECO:0000256" key="2">
    <source>
        <dbReference type="ARBA" id="ARBA00008639"/>
    </source>
</evidence>
<dbReference type="Pfam" id="PF00291">
    <property type="entry name" value="PALP"/>
    <property type="match status" value="1"/>
</dbReference>
<accession>A0A1T5M4P3</accession>
<dbReference type="InterPro" id="IPR005966">
    <property type="entry name" value="D-Cys_desShydrase"/>
</dbReference>
<feature type="domain" description="Tryptophan synthase beta chain-like PALP" evidence="6">
    <location>
        <begin position="9"/>
        <end position="316"/>
    </location>
</feature>
<comment type="similarity">
    <text evidence="2">Belongs to the ACC deaminase/D-cysteine desulfhydrase family.</text>
</comment>
<feature type="active site" description="Nucleophile" evidence="4">
    <location>
        <position position="75"/>
    </location>
</feature>
<gene>
    <name evidence="7" type="ORF">SAMN02194393_03800</name>
</gene>
<protein>
    <submittedName>
        <fullName evidence="7">D-cysteine desulfhydrase</fullName>
    </submittedName>
</protein>
<dbReference type="RefSeq" id="WP_079493780.1">
    <property type="nucleotide sequence ID" value="NZ_FUZT01000010.1"/>
</dbReference>
<evidence type="ECO:0000313" key="8">
    <source>
        <dbReference type="Proteomes" id="UP000190285"/>
    </source>
</evidence>
<name>A0A1T5M4P3_9FIRM</name>
<dbReference type="OrthoDB" id="9801249at2"/>
<dbReference type="STRING" id="36842.SAMN02194393_03800"/>
<dbReference type="EMBL" id="FUZT01000010">
    <property type="protein sequence ID" value="SKC83014.1"/>
    <property type="molecule type" value="Genomic_DNA"/>
</dbReference>
<dbReference type="InterPro" id="IPR027278">
    <property type="entry name" value="ACCD_DCysDesulf"/>
</dbReference>
<evidence type="ECO:0000256" key="5">
    <source>
        <dbReference type="PIRSR" id="PIRSR006278-2"/>
    </source>
</evidence>
<keyword evidence="8" id="KW-1185">Reference proteome</keyword>
<dbReference type="GO" id="GO:1901605">
    <property type="term" value="P:alpha-amino acid metabolic process"/>
    <property type="evidence" value="ECO:0007669"/>
    <property type="project" value="UniProtKB-ARBA"/>
</dbReference>
<evidence type="ECO:0000256" key="4">
    <source>
        <dbReference type="PIRSR" id="PIRSR006278-1"/>
    </source>
</evidence>
<dbReference type="GO" id="GO:0019148">
    <property type="term" value="F:D-cysteine desulfhydrase activity"/>
    <property type="evidence" value="ECO:0007669"/>
    <property type="project" value="TreeGrafter"/>
</dbReference>
<proteinExistence type="inferred from homology"/>
<dbReference type="PANTHER" id="PTHR43780">
    <property type="entry name" value="1-AMINOCYCLOPROPANE-1-CARBOXYLATE DEAMINASE-RELATED"/>
    <property type="match status" value="1"/>
</dbReference>
<dbReference type="PIRSF" id="PIRSF006278">
    <property type="entry name" value="ACCD_DCysDesulf"/>
    <property type="match status" value="1"/>
</dbReference>
<sequence>MVNIPGRIELANLPTKIEKLERLTEELGGPNIFIKRDDQTGSEISGNKIRKLEFSVKEALDQGCNLLITCGGIQSNHARATAAVVAKLGLASCLVLRSDKEEEKIDGNYFLDKVLGAKIKFITSREYKESRMEIMEDLKEQLSKEGYKPYIIPEGASNGIGTFGYFNAMKEIAQQEKEMGIKFDAVVIATGSGGTYGGLFLANKIMNHGAKIYGVNVCDDEEYFKNQIDKVIRESLEYIDEDVELSKDEINILDGYVGKGYALSRPEEIEFIHKLAKLEGVILDPVYTGKGMYGLINEIKKGRFKDNNNILFIHTGGLYGLFPKKDLFSF</sequence>
<dbReference type="Proteomes" id="UP000190285">
    <property type="component" value="Unassembled WGS sequence"/>
</dbReference>
<dbReference type="PANTHER" id="PTHR43780:SF2">
    <property type="entry name" value="1-AMINOCYCLOPROPANE-1-CARBOXYLATE DEAMINASE-RELATED"/>
    <property type="match status" value="1"/>
</dbReference>
<dbReference type="InterPro" id="IPR036052">
    <property type="entry name" value="TrpB-like_PALP_sf"/>
</dbReference>
<evidence type="ECO:0000259" key="6">
    <source>
        <dbReference type="Pfam" id="PF00291"/>
    </source>
</evidence>
<keyword evidence="3 5" id="KW-0663">Pyridoxal phosphate</keyword>
<reference evidence="7 8" key="1">
    <citation type="submission" date="2017-02" db="EMBL/GenBank/DDBJ databases">
        <authorList>
            <person name="Peterson S.W."/>
        </authorList>
    </citation>
    <scope>NUCLEOTIDE SEQUENCE [LARGE SCALE GENOMIC DNA]</scope>
    <source>
        <strain evidence="7 8">M1</strain>
    </source>
</reference>
<comment type="cofactor">
    <cofactor evidence="1">
        <name>pyridoxal 5'-phosphate</name>
        <dbReference type="ChEBI" id="CHEBI:597326"/>
    </cofactor>
</comment>